<evidence type="ECO:0008006" key="3">
    <source>
        <dbReference type="Google" id="ProtNLM"/>
    </source>
</evidence>
<dbReference type="Proteomes" id="UP000231501">
    <property type="component" value="Unassembled WGS sequence"/>
</dbReference>
<organism evidence="1 2">
    <name type="scientific">Roseateles chitinivorans</name>
    <dbReference type="NCBI Taxonomy" id="2917965"/>
    <lineage>
        <taxon>Bacteria</taxon>
        <taxon>Pseudomonadati</taxon>
        <taxon>Pseudomonadota</taxon>
        <taxon>Betaproteobacteria</taxon>
        <taxon>Burkholderiales</taxon>
        <taxon>Sphaerotilaceae</taxon>
        <taxon>Roseateles</taxon>
    </lineage>
</organism>
<protein>
    <recommendedName>
        <fullName evidence="3">DUF2917 domain-containing protein</fullName>
    </recommendedName>
</protein>
<evidence type="ECO:0000313" key="2">
    <source>
        <dbReference type="Proteomes" id="UP000231501"/>
    </source>
</evidence>
<gene>
    <name evidence="1" type="ORF">CS062_12560</name>
</gene>
<dbReference type="Pfam" id="PF11142">
    <property type="entry name" value="DUF2917"/>
    <property type="match status" value="1"/>
</dbReference>
<reference evidence="1 2" key="1">
    <citation type="submission" date="2017-11" db="EMBL/GenBank/DDBJ databases">
        <title>Draft genome sequence of Mitsuaria sp. HWN-4.</title>
        <authorList>
            <person name="Gundlapally S.R."/>
        </authorList>
    </citation>
    <scope>NUCLEOTIDE SEQUENCE [LARGE SCALE GENOMIC DNA]</scope>
    <source>
        <strain evidence="1 2">HWN-4</strain>
    </source>
</reference>
<comment type="caution">
    <text evidence="1">The sequence shown here is derived from an EMBL/GenBank/DDBJ whole genome shotgun (WGS) entry which is preliminary data.</text>
</comment>
<evidence type="ECO:0000313" key="1">
    <source>
        <dbReference type="EMBL" id="PIM52830.1"/>
    </source>
</evidence>
<dbReference type="InterPro" id="IPR021317">
    <property type="entry name" value="DUF2917"/>
</dbReference>
<proteinExistence type="predicted"/>
<dbReference type="EMBL" id="PEOG01000030">
    <property type="protein sequence ID" value="PIM52830.1"/>
    <property type="molecule type" value="Genomic_DNA"/>
</dbReference>
<sequence length="128" mass="14402">MRRIGPRLWMERHTVASYRDDMQPLRLLPPLFRPRLTPAPAFVPPGPGPDAIVLPTDGRSVTLRLRRPVRVRVFGGRAWITRAGSLDDHWLAPGQVLELPEPPTWFGWRIFASGEGASLVTLRAEPPI</sequence>
<keyword evidence="2" id="KW-1185">Reference proteome</keyword>
<dbReference type="AlphaFoldDB" id="A0A2G9C8R5"/>
<accession>A0A2G9C8R5</accession>
<name>A0A2G9C8R5_9BURK</name>